<keyword evidence="2" id="KW-1185">Reference proteome</keyword>
<comment type="caution">
    <text evidence="1">The sequence shown here is derived from an EMBL/GenBank/DDBJ whole genome shotgun (WGS) entry which is preliminary data.</text>
</comment>
<name>A0ACC1TAL8_9APHY</name>
<reference evidence="1" key="1">
    <citation type="submission" date="2022-07" db="EMBL/GenBank/DDBJ databases">
        <title>Genome Sequence of Phlebia brevispora.</title>
        <authorList>
            <person name="Buettner E."/>
        </authorList>
    </citation>
    <scope>NUCLEOTIDE SEQUENCE</scope>
    <source>
        <strain evidence="1">MPL23</strain>
    </source>
</reference>
<evidence type="ECO:0000313" key="2">
    <source>
        <dbReference type="Proteomes" id="UP001148662"/>
    </source>
</evidence>
<protein>
    <submittedName>
        <fullName evidence="1">Uncharacterized protein</fullName>
    </submittedName>
</protein>
<organism evidence="1 2">
    <name type="scientific">Phlebia brevispora</name>
    <dbReference type="NCBI Taxonomy" id="194682"/>
    <lineage>
        <taxon>Eukaryota</taxon>
        <taxon>Fungi</taxon>
        <taxon>Dikarya</taxon>
        <taxon>Basidiomycota</taxon>
        <taxon>Agaricomycotina</taxon>
        <taxon>Agaricomycetes</taxon>
        <taxon>Polyporales</taxon>
        <taxon>Meruliaceae</taxon>
        <taxon>Phlebia</taxon>
    </lineage>
</organism>
<dbReference type="Proteomes" id="UP001148662">
    <property type="component" value="Unassembled WGS sequence"/>
</dbReference>
<proteinExistence type="predicted"/>
<evidence type="ECO:0000313" key="1">
    <source>
        <dbReference type="EMBL" id="KAJ3556799.1"/>
    </source>
</evidence>
<sequence>MMVEWSKKAEEQISDAIAARAHGGTSINWSIGLYAFMESAAMYLRDWPSVIKAVHAAREGRDEEAANLLEESDAEIQQIASLWSPTMHYVTICDLIEDHPDSDLTLDGPYCGAFFSTDPETPFVGLVFKGTHPESWSEVLVDLHYLPIHATKGHLWETHVSRGVYTTLFDKFAKLEGQTPFDYIKDALFAIASGLHSEAQIDVHITGHSLGASYATLFYAELVRLYQNNPDDPVFNLPVRLTPRDLYTFGSPRVALEDFTDVFAMAMDMHDGSSWRIVSAGDPVTLVPPVLVTDAKFIHLDKGYQVCENAPPEEMKSERNSHPRPPIPMITNMTYHRSQLSQLKSALSQAGLSRQQQNGKKRKRTPLDEKEKEKKAAKLQEIQRKMNPFDTKVTKLKHDVGGRKITGVTGKPAQSKQAGIEQRKKTLLKELQDRDRAGGIIDRRFGENDPTMTPEERMLERFTRERQRASKGEAFNLEDEDELTHYGQSLSKLDDFDNVGLGFDEEEEEEQIDKRTVQRSHFGGFDDEEEDDDEDGQPERKKSKAEVMAEVVAKSKEHKFMRQAQQEEDENLRHELDQELDSLRSLLYAADPGATAEPVGEDAPEAESHPTTTLNVEDRHEDKEYDQFVRELAFEKRAKPKDRTKTEEELAKEEKEALEKAERRRIRRMNGEEDENDSDEEGAGKKKRRQRGGR</sequence>
<gene>
    <name evidence="1" type="ORF">NM688_g1821</name>
</gene>
<dbReference type="EMBL" id="JANHOG010000210">
    <property type="protein sequence ID" value="KAJ3556799.1"/>
    <property type="molecule type" value="Genomic_DNA"/>
</dbReference>
<accession>A0ACC1TAL8</accession>